<dbReference type="AlphaFoldDB" id="A0A3N7HJ15"/>
<name>A0A3N7HJ15_9BURK</name>
<comment type="function">
    <text evidence="3">Protein-arginine rhamnosyltransferase that catalyzes the transfer of a single rhamnose to elongation factor P (EF-P) on 'Lys-32', a modification required for EF-P-dependent rescue of polyproline stalled ribosomes.</text>
</comment>
<keyword evidence="8" id="KW-0648">Protein biosynthesis</keyword>
<dbReference type="Pfam" id="PF10093">
    <property type="entry name" value="EarP"/>
    <property type="match status" value="1"/>
</dbReference>
<dbReference type="NCBIfam" id="TIGR03837">
    <property type="entry name" value="efp_Arg_rhamno"/>
    <property type="match status" value="1"/>
</dbReference>
<comment type="catalytic activity">
    <reaction evidence="7">
        <text>dTDP-beta-L-rhamnose + L-arginyl-[protein] = N(omega)-(alpha-L-rhamnosyl)-L-arginyl-[protein] + dTDP + H(+)</text>
        <dbReference type="Rhea" id="RHEA:66692"/>
        <dbReference type="Rhea" id="RHEA-COMP:10532"/>
        <dbReference type="Rhea" id="RHEA-COMP:17096"/>
        <dbReference type="ChEBI" id="CHEBI:15378"/>
        <dbReference type="ChEBI" id="CHEBI:29965"/>
        <dbReference type="ChEBI" id="CHEBI:57510"/>
        <dbReference type="ChEBI" id="CHEBI:58369"/>
        <dbReference type="ChEBI" id="CHEBI:167445"/>
    </reaction>
    <physiologicalReaction direction="left-to-right" evidence="7">
        <dbReference type="Rhea" id="RHEA:66693"/>
    </physiologicalReaction>
</comment>
<keyword evidence="9" id="KW-1185">Reference proteome</keyword>
<evidence type="ECO:0000256" key="2">
    <source>
        <dbReference type="ARBA" id="ARBA00022679"/>
    </source>
</evidence>
<gene>
    <name evidence="8" type="primary">earP</name>
    <name evidence="8" type="ORF">DZC73_23720</name>
</gene>
<evidence type="ECO:0000256" key="1">
    <source>
        <dbReference type="ARBA" id="ARBA00022676"/>
    </source>
</evidence>
<keyword evidence="1" id="KW-0328">Glycosyltransferase</keyword>
<dbReference type="GO" id="GO:0003746">
    <property type="term" value="F:translation elongation factor activity"/>
    <property type="evidence" value="ECO:0007669"/>
    <property type="project" value="UniProtKB-KW"/>
</dbReference>
<sequence length="352" mass="38913">MLWDIFCRVVDNFGDIGVCWRAAADLASRGERVRLWVDDGSALAWMAPQGHEGVEVRPWPSGPVEAVPGDVVVEAFGCHLPDDFMARMAAASRPPVWINLEYLSAEPYVERSHRLMSPQMSGPGKGLVKWFFYPGFTAATGGLIREPDLMSRQARFEPGPWLASRGLAPRGEERIVSLFCYPNPAVAALLDRLCQQPTLLLATSGHASEQVAAQLGPSLQRGHLRALVVPRLTQPDYDHLLWSCDLNFVRGEDSFVRAQWAGKPFVWHIYPQDDGVHGDKLTAFEALFLQSAEPGVAAAVHGWHAAWNGLGHDLPALAGLGAWTRQARAWRESLLSQPDLVSQLRDFAIEKR</sequence>
<keyword evidence="2 8" id="KW-0808">Transferase</keyword>
<evidence type="ECO:0000256" key="5">
    <source>
        <dbReference type="ARBA" id="ARBA00024416"/>
    </source>
</evidence>
<evidence type="ECO:0000313" key="8">
    <source>
        <dbReference type="EMBL" id="RQP22028.1"/>
    </source>
</evidence>
<dbReference type="OrthoDB" id="209085at2"/>
<evidence type="ECO:0000256" key="3">
    <source>
        <dbReference type="ARBA" id="ARBA00024303"/>
    </source>
</evidence>
<dbReference type="PIRSF" id="PIRSF015557">
    <property type="entry name" value="UCP015557"/>
    <property type="match status" value="1"/>
</dbReference>
<evidence type="ECO:0000256" key="4">
    <source>
        <dbReference type="ARBA" id="ARBA00024346"/>
    </source>
</evidence>
<evidence type="ECO:0000256" key="7">
    <source>
        <dbReference type="ARBA" id="ARBA00048472"/>
    </source>
</evidence>
<comment type="caution">
    <text evidence="8">The sequence shown here is derived from an EMBL/GenBank/DDBJ whole genome shotgun (WGS) entry which is preliminary data.</text>
</comment>
<proteinExistence type="inferred from homology"/>
<accession>A0A3N7HJ15</accession>
<protein>
    <recommendedName>
        <fullName evidence="5">Protein-arginine rhamnosyltransferase</fullName>
    </recommendedName>
    <alternativeName>
        <fullName evidence="6">EF-P arginine rhamnosyltransferase</fullName>
    </alternativeName>
</protein>
<dbReference type="GO" id="GO:0106361">
    <property type="term" value="F:protein-arginine rhamnosyltransferase activity"/>
    <property type="evidence" value="ECO:0007669"/>
    <property type="project" value="InterPro"/>
</dbReference>
<reference evidence="8 9" key="1">
    <citation type="submission" date="2018-08" db="EMBL/GenBank/DDBJ databases">
        <authorList>
            <person name="Khan S.A."/>
            <person name="Jeon C.O."/>
            <person name="Chun B.H."/>
            <person name="Jeong S.E."/>
        </authorList>
    </citation>
    <scope>NUCLEOTIDE SEQUENCE [LARGE SCALE GENOMIC DNA]</scope>
    <source>
        <strain evidence="8 9">S-16</strain>
    </source>
</reference>
<dbReference type="InterPro" id="IPR016633">
    <property type="entry name" value="EarP"/>
</dbReference>
<dbReference type="EMBL" id="QUSW01000008">
    <property type="protein sequence ID" value="RQP22028.1"/>
    <property type="molecule type" value="Genomic_DNA"/>
</dbReference>
<comment type="similarity">
    <text evidence="4">Belongs to the glycosyltransferase 104 family.</text>
</comment>
<evidence type="ECO:0000256" key="6">
    <source>
        <dbReference type="ARBA" id="ARBA00030025"/>
    </source>
</evidence>
<dbReference type="Proteomes" id="UP000267464">
    <property type="component" value="Unassembled WGS sequence"/>
</dbReference>
<reference evidence="8 9" key="2">
    <citation type="submission" date="2018-12" db="EMBL/GenBank/DDBJ databases">
        <title>Rhizobacter gummiphilus sp. nov., a rubber-degrading bacterium isolated from the soil of a botanical garden in Japan.</title>
        <authorList>
            <person name="Shunsuke S.S."/>
        </authorList>
    </citation>
    <scope>NUCLEOTIDE SEQUENCE [LARGE SCALE GENOMIC DNA]</scope>
    <source>
        <strain evidence="8 9">S-16</strain>
    </source>
</reference>
<organism evidence="8 9">
    <name type="scientific">Piscinibacter terrae</name>
    <dbReference type="NCBI Taxonomy" id="2496871"/>
    <lineage>
        <taxon>Bacteria</taxon>
        <taxon>Pseudomonadati</taxon>
        <taxon>Pseudomonadota</taxon>
        <taxon>Betaproteobacteria</taxon>
        <taxon>Burkholderiales</taxon>
        <taxon>Sphaerotilaceae</taxon>
        <taxon>Piscinibacter</taxon>
    </lineage>
</organism>
<evidence type="ECO:0000313" key="9">
    <source>
        <dbReference type="Proteomes" id="UP000267464"/>
    </source>
</evidence>
<keyword evidence="8" id="KW-0251">Elongation factor</keyword>
<dbReference type="RefSeq" id="WP_124542870.1">
    <property type="nucleotide sequence ID" value="NZ_QUSW01000008.1"/>
</dbReference>